<feature type="region of interest" description="Disordered" evidence="1">
    <location>
        <begin position="281"/>
        <end position="317"/>
    </location>
</feature>
<keyword evidence="2" id="KW-0732">Signal</keyword>
<accession>A0AAE0XL85</accession>
<keyword evidence="4" id="KW-1185">Reference proteome</keyword>
<feature type="compositionally biased region" description="Low complexity" evidence="1">
    <location>
        <begin position="281"/>
        <end position="301"/>
    </location>
</feature>
<feature type="region of interest" description="Disordered" evidence="1">
    <location>
        <begin position="25"/>
        <end position="59"/>
    </location>
</feature>
<proteinExistence type="predicted"/>
<evidence type="ECO:0000313" key="3">
    <source>
        <dbReference type="EMBL" id="KAK3695493.1"/>
    </source>
</evidence>
<dbReference type="InterPro" id="IPR053216">
    <property type="entry name" value="Appressorial_penetr-assoc"/>
</dbReference>
<sequence length="384" mass="39236">MLIKTTISALLGLALVAEAASIHQAHPHRSPIGLVRRQNGKKGGNNNNNNNNNAQANAGGNANAASLTLLANAIQTGSQSTGQQNGVAADGQVNSKTDNANFINVCAGKTLTNGLQLKTGSCNGIPMGDIPATTNMVSTVITNPKNNDVITAQKTFDITVSVKGMQLGAFTNATSTYYSAPQALNGGGQIIGHTHVTVQNTGNTLQPTTPLDPVQFVFFKGINDAGDGNGNLKATVTGGLPAGNYRVCTITSAANHQPVVMPVAQRGAQEDCRYFTAGAATGNNNNNNNANTGANQGNNNAGKGGANAGTAGGAANQVEKGTTPEAQLLLGVLLRPEELPPEETTEQPLEPRLVLLRLLAESLHPPSPTAATRTAPSVSTATPS</sequence>
<name>A0AAE0XL85_9PEZI</name>
<protein>
    <recommendedName>
        <fullName evidence="5">Ribosomal protein s17</fullName>
    </recommendedName>
</protein>
<feature type="signal peptide" evidence="2">
    <location>
        <begin position="1"/>
        <end position="19"/>
    </location>
</feature>
<evidence type="ECO:0000256" key="2">
    <source>
        <dbReference type="SAM" id="SignalP"/>
    </source>
</evidence>
<evidence type="ECO:0000313" key="4">
    <source>
        <dbReference type="Proteomes" id="UP001270362"/>
    </source>
</evidence>
<feature type="compositionally biased region" description="Gly residues" evidence="1">
    <location>
        <begin position="302"/>
        <end position="312"/>
    </location>
</feature>
<reference evidence="3" key="1">
    <citation type="journal article" date="2023" name="Mol. Phylogenet. Evol.">
        <title>Genome-scale phylogeny and comparative genomics of the fungal order Sordariales.</title>
        <authorList>
            <person name="Hensen N."/>
            <person name="Bonometti L."/>
            <person name="Westerberg I."/>
            <person name="Brannstrom I.O."/>
            <person name="Guillou S."/>
            <person name="Cros-Aarteil S."/>
            <person name="Calhoun S."/>
            <person name="Haridas S."/>
            <person name="Kuo A."/>
            <person name="Mondo S."/>
            <person name="Pangilinan J."/>
            <person name="Riley R."/>
            <person name="LaButti K."/>
            <person name="Andreopoulos B."/>
            <person name="Lipzen A."/>
            <person name="Chen C."/>
            <person name="Yan M."/>
            <person name="Daum C."/>
            <person name="Ng V."/>
            <person name="Clum A."/>
            <person name="Steindorff A."/>
            <person name="Ohm R.A."/>
            <person name="Martin F."/>
            <person name="Silar P."/>
            <person name="Natvig D.O."/>
            <person name="Lalanne C."/>
            <person name="Gautier V."/>
            <person name="Ament-Velasquez S.L."/>
            <person name="Kruys A."/>
            <person name="Hutchinson M.I."/>
            <person name="Powell A.J."/>
            <person name="Barry K."/>
            <person name="Miller A.N."/>
            <person name="Grigoriev I.V."/>
            <person name="Debuchy R."/>
            <person name="Gladieux P."/>
            <person name="Hiltunen Thoren M."/>
            <person name="Johannesson H."/>
        </authorList>
    </citation>
    <scope>NUCLEOTIDE SEQUENCE</scope>
    <source>
        <strain evidence="3">CBS 314.62</strain>
    </source>
</reference>
<comment type="caution">
    <text evidence="3">The sequence shown here is derived from an EMBL/GenBank/DDBJ whole genome shotgun (WGS) entry which is preliminary data.</text>
</comment>
<feature type="compositionally biased region" description="Low complexity" evidence="1">
    <location>
        <begin position="44"/>
        <end position="59"/>
    </location>
</feature>
<dbReference type="Proteomes" id="UP001270362">
    <property type="component" value="Unassembled WGS sequence"/>
</dbReference>
<reference evidence="3" key="2">
    <citation type="submission" date="2023-06" db="EMBL/GenBank/DDBJ databases">
        <authorList>
            <consortium name="Lawrence Berkeley National Laboratory"/>
            <person name="Haridas S."/>
            <person name="Hensen N."/>
            <person name="Bonometti L."/>
            <person name="Westerberg I."/>
            <person name="Brannstrom I.O."/>
            <person name="Guillou S."/>
            <person name="Cros-Aarteil S."/>
            <person name="Calhoun S."/>
            <person name="Kuo A."/>
            <person name="Mondo S."/>
            <person name="Pangilinan J."/>
            <person name="Riley R."/>
            <person name="Labutti K."/>
            <person name="Andreopoulos B."/>
            <person name="Lipzen A."/>
            <person name="Chen C."/>
            <person name="Yanf M."/>
            <person name="Daum C."/>
            <person name="Ng V."/>
            <person name="Clum A."/>
            <person name="Steindorff A."/>
            <person name="Ohm R."/>
            <person name="Martin F."/>
            <person name="Silar P."/>
            <person name="Natvig D."/>
            <person name="Lalanne C."/>
            <person name="Gautier V."/>
            <person name="Ament-Velasquez S.L."/>
            <person name="Kruys A."/>
            <person name="Hutchinson M.I."/>
            <person name="Powell A.J."/>
            <person name="Barry K."/>
            <person name="Miller A.N."/>
            <person name="Grigoriev I.V."/>
            <person name="Debuchy R."/>
            <person name="Gladieux P."/>
            <person name="Thoren M.H."/>
            <person name="Johannesson H."/>
        </authorList>
    </citation>
    <scope>NUCLEOTIDE SEQUENCE</scope>
    <source>
        <strain evidence="3">CBS 314.62</strain>
    </source>
</reference>
<dbReference type="PANTHER" id="PTHR34587:SF2">
    <property type="entry name" value="G-PROTEIN COUPLED RECEPTORS FAMILY 1 PROFILE DOMAIN-CONTAINING PROTEIN"/>
    <property type="match status" value="1"/>
</dbReference>
<evidence type="ECO:0008006" key="5">
    <source>
        <dbReference type="Google" id="ProtNLM"/>
    </source>
</evidence>
<dbReference type="PANTHER" id="PTHR34587">
    <property type="entry name" value="VWFA DOMAIN-CONTAINING PROTEIN"/>
    <property type="match status" value="1"/>
</dbReference>
<feature type="chain" id="PRO_5041937791" description="Ribosomal protein s17" evidence="2">
    <location>
        <begin position="20"/>
        <end position="384"/>
    </location>
</feature>
<evidence type="ECO:0000256" key="1">
    <source>
        <dbReference type="SAM" id="MobiDB-lite"/>
    </source>
</evidence>
<dbReference type="EMBL" id="JAULSO010000001">
    <property type="protein sequence ID" value="KAK3695493.1"/>
    <property type="molecule type" value="Genomic_DNA"/>
</dbReference>
<organism evidence="3 4">
    <name type="scientific">Podospora appendiculata</name>
    <dbReference type="NCBI Taxonomy" id="314037"/>
    <lineage>
        <taxon>Eukaryota</taxon>
        <taxon>Fungi</taxon>
        <taxon>Dikarya</taxon>
        <taxon>Ascomycota</taxon>
        <taxon>Pezizomycotina</taxon>
        <taxon>Sordariomycetes</taxon>
        <taxon>Sordariomycetidae</taxon>
        <taxon>Sordariales</taxon>
        <taxon>Podosporaceae</taxon>
        <taxon>Podospora</taxon>
    </lineage>
</organism>
<feature type="region of interest" description="Disordered" evidence="1">
    <location>
        <begin position="364"/>
        <end position="384"/>
    </location>
</feature>
<dbReference type="AlphaFoldDB" id="A0AAE0XL85"/>
<gene>
    <name evidence="3" type="ORF">B0T22DRAFT_108770</name>
</gene>